<keyword evidence="2" id="KW-1185">Reference proteome</keyword>
<protein>
    <submittedName>
        <fullName evidence="1">Uncharacterized protein</fullName>
    </submittedName>
</protein>
<evidence type="ECO:0000313" key="1">
    <source>
        <dbReference type="EMBL" id="MCQ4630049.1"/>
    </source>
</evidence>
<dbReference type="Proteomes" id="UP000996601">
    <property type="component" value="Unassembled WGS sequence"/>
</dbReference>
<name>A0ABT1R4R7_9HYPH</name>
<comment type="caution">
    <text evidence="1">The sequence shown here is derived from an EMBL/GenBank/DDBJ whole genome shotgun (WGS) entry which is preliminary data.</text>
</comment>
<evidence type="ECO:0000313" key="2">
    <source>
        <dbReference type="Proteomes" id="UP000996601"/>
    </source>
</evidence>
<dbReference type="RefSeq" id="WP_256116266.1">
    <property type="nucleotide sequence ID" value="NZ_WHSB02000003.1"/>
</dbReference>
<dbReference type="EMBL" id="WHSB02000003">
    <property type="protein sequence ID" value="MCQ4630049.1"/>
    <property type="molecule type" value="Genomic_DNA"/>
</dbReference>
<reference evidence="1" key="1">
    <citation type="submission" date="2021-07" db="EMBL/GenBank/DDBJ databases">
        <title>Shinella sp. nov., a novel member of the genus Shinella from water.</title>
        <authorList>
            <person name="Deng Y."/>
        </authorList>
    </citation>
    <scope>NUCLEOTIDE SEQUENCE</scope>
    <source>
        <strain evidence="1">CPCC 100929</strain>
    </source>
</reference>
<proteinExistence type="predicted"/>
<sequence length="73" mass="7444">MANTVVIGVEGDAALYMIDLDAKTVEPIEALGQDALLKANAIRSTGAPVINGINFAVKVAQAPALSAGHFDGH</sequence>
<gene>
    <name evidence="1" type="ORF">GB927_008395</name>
</gene>
<accession>A0ABT1R4R7</accession>
<organism evidence="1 2">
    <name type="scientific">Shinella lacus</name>
    <dbReference type="NCBI Taxonomy" id="2654216"/>
    <lineage>
        <taxon>Bacteria</taxon>
        <taxon>Pseudomonadati</taxon>
        <taxon>Pseudomonadota</taxon>
        <taxon>Alphaproteobacteria</taxon>
        <taxon>Hyphomicrobiales</taxon>
        <taxon>Rhizobiaceae</taxon>
        <taxon>Shinella</taxon>
    </lineage>
</organism>